<keyword evidence="2" id="KW-0255">Endonuclease</keyword>
<dbReference type="GO" id="GO:0004519">
    <property type="term" value="F:endonuclease activity"/>
    <property type="evidence" value="ECO:0007669"/>
    <property type="project" value="UniProtKB-KW"/>
</dbReference>
<name>A0A6C1TWU7_9CORY</name>
<dbReference type="InterPro" id="IPR003615">
    <property type="entry name" value="HNH_nuc"/>
</dbReference>
<sequence>MSTTITDLDHHQSPGAIVETIQQGFGSFTRKKATVLMAVALFDALKLATRYGSPSTALWMVRTLSLSNSTAHEYVKVARAMLEFNLMSSAFLEGRISYSKVRLILPHMTAENEAELVELAASMTYHELELALLRYRKSGEGLARKSYVRLKARSDGRIGMWANFNAAEGARVMAAMKVGELAFHDVDWDALRDPSGQIDKGKLDAEIDERTAGCSGFGLPLGEALVSAFMGVVNIALTRPKNPLRAPGAHVNVVMTTDGGAYLPNNPGASSDAVKNFLSNASYRVNRVDEHGLVLNTGRAFRLANDAQVNALMLMWRGQCAMPGCSHTRFMEMHHIHDWADGGASDLDNLLPLCSACHSLVTDGAVTIRKELGDIHFVFPDGTRYVSHNRALPVRDDDALTLEEFNSAAWC</sequence>
<proteinExistence type="predicted"/>
<dbReference type="InterPro" id="IPR002711">
    <property type="entry name" value="HNH"/>
</dbReference>
<feature type="domain" description="HNH nuclease" evidence="1">
    <location>
        <begin position="307"/>
        <end position="359"/>
    </location>
</feature>
<dbReference type="GO" id="GO:0003676">
    <property type="term" value="F:nucleic acid binding"/>
    <property type="evidence" value="ECO:0007669"/>
    <property type="project" value="InterPro"/>
</dbReference>
<dbReference type="AlphaFoldDB" id="A0A6C1TWU7"/>
<dbReference type="RefSeq" id="WP_144689334.1">
    <property type="nucleotide sequence ID" value="NZ_JALXLQ010000010.1"/>
</dbReference>
<accession>A0A6C1TWU7</accession>
<dbReference type="Proteomes" id="UP000336646">
    <property type="component" value="Unassembled WGS sequence"/>
</dbReference>
<gene>
    <name evidence="2" type="ORF">EKI59_06880</name>
</gene>
<dbReference type="Pfam" id="PF01844">
    <property type="entry name" value="HNH"/>
    <property type="match status" value="1"/>
</dbReference>
<evidence type="ECO:0000313" key="3">
    <source>
        <dbReference type="Proteomes" id="UP000336646"/>
    </source>
</evidence>
<keyword evidence="2" id="KW-0540">Nuclease</keyword>
<dbReference type="EMBL" id="RXIR01000012">
    <property type="protein sequence ID" value="TVS28523.1"/>
    <property type="molecule type" value="Genomic_DNA"/>
</dbReference>
<dbReference type="SMART" id="SM00507">
    <property type="entry name" value="HNHc"/>
    <property type="match status" value="1"/>
</dbReference>
<keyword evidence="2" id="KW-0378">Hydrolase</keyword>
<dbReference type="OrthoDB" id="4752861at2"/>
<reference evidence="2 3" key="1">
    <citation type="submission" date="2018-12" db="EMBL/GenBank/DDBJ databases">
        <title>Corynebacterium sanguinis sp. nov., a clinically-associated and environmental corynebacterium.</title>
        <authorList>
            <person name="Gonzales-Siles L."/>
            <person name="Jaen-Luchoro D."/>
            <person name="Cardew S."/>
            <person name="Inganas E."/>
            <person name="Ohlen M."/>
            <person name="Jensie-Markopolous S."/>
            <person name="Pinyeiro-Iglesias B."/>
            <person name="Molin K."/>
            <person name="Skovbjerg S."/>
            <person name="Svensson-Stadler L."/>
            <person name="Funke G."/>
            <person name="Moore E.R.B."/>
        </authorList>
    </citation>
    <scope>NUCLEOTIDE SEQUENCE [LARGE SCALE GENOMIC DNA]</scope>
    <source>
        <strain evidence="2 3">58734</strain>
    </source>
</reference>
<dbReference type="Gene3D" id="1.10.30.50">
    <property type="match status" value="1"/>
</dbReference>
<organism evidence="2 3">
    <name type="scientific">Corynebacterium sanguinis</name>
    <dbReference type="NCBI Taxonomy" id="2594913"/>
    <lineage>
        <taxon>Bacteria</taxon>
        <taxon>Bacillati</taxon>
        <taxon>Actinomycetota</taxon>
        <taxon>Actinomycetes</taxon>
        <taxon>Mycobacteriales</taxon>
        <taxon>Corynebacteriaceae</taxon>
        <taxon>Corynebacterium</taxon>
    </lineage>
</organism>
<evidence type="ECO:0000313" key="2">
    <source>
        <dbReference type="EMBL" id="TVS28523.1"/>
    </source>
</evidence>
<evidence type="ECO:0000259" key="1">
    <source>
        <dbReference type="SMART" id="SM00507"/>
    </source>
</evidence>
<protein>
    <submittedName>
        <fullName evidence="2">HNH endonuclease</fullName>
    </submittedName>
</protein>
<dbReference type="CDD" id="cd00085">
    <property type="entry name" value="HNHc"/>
    <property type="match status" value="1"/>
</dbReference>
<comment type="caution">
    <text evidence="2">The sequence shown here is derived from an EMBL/GenBank/DDBJ whole genome shotgun (WGS) entry which is preliminary data.</text>
</comment>
<dbReference type="GO" id="GO:0008270">
    <property type="term" value="F:zinc ion binding"/>
    <property type="evidence" value="ECO:0007669"/>
    <property type="project" value="InterPro"/>
</dbReference>